<evidence type="ECO:0000313" key="2">
    <source>
        <dbReference type="Proteomes" id="UP001437256"/>
    </source>
</evidence>
<comment type="caution">
    <text evidence="1">The sequence shown here is derived from an EMBL/GenBank/DDBJ whole genome shotgun (WGS) entry which is preliminary data.</text>
</comment>
<sequence>MCTFSKFTQSTSEVQSSSLHAITEIPDSPAQHSGTSSVTVTGDVNEDCNEVKLKSIINVLGGIASKELLPLNYKTPLYETLRDAGLRGIWETLVVSSFDVYSLSDAAFPVTRDLRNRDLGYSIALEALQAMWRRMKTIGALVVCAANGLDSLGIKDCPLSIPDDLFTSREWHTMIPYVDPVTHARQYFPICAITDPSVSNPFIYATFPTREYARMALESCDIICTTLTKWAEHAINRSLDLGRLSLANFGALFFLVQEEFLRRLRPTNFDDRYPDHQLSSGRNSTSAGKELILHPLYSSAVRQGYLGEYDPLQPGFCISAYAPSGRVTRANEGFGWFKEYMEKDEQGRAAMLIDFRAWDQVGRDELLRTDEFSAPLRLSKPLKSGGVV</sequence>
<reference evidence="1 2" key="1">
    <citation type="submission" date="2024-05" db="EMBL/GenBank/DDBJ databases">
        <title>A draft genome resource for the thread blight pathogen Marasmius tenuissimus strain MS-2.</title>
        <authorList>
            <person name="Yulfo-Soto G.E."/>
            <person name="Baruah I.K."/>
            <person name="Amoako-Attah I."/>
            <person name="Bukari Y."/>
            <person name="Meinhardt L.W."/>
            <person name="Bailey B.A."/>
            <person name="Cohen S.P."/>
        </authorList>
    </citation>
    <scope>NUCLEOTIDE SEQUENCE [LARGE SCALE GENOMIC DNA]</scope>
    <source>
        <strain evidence="1 2">MS-2</strain>
    </source>
</reference>
<name>A0ABR2Z5Y8_9AGAR</name>
<proteinExistence type="predicted"/>
<protein>
    <submittedName>
        <fullName evidence="1">Uncharacterized protein</fullName>
    </submittedName>
</protein>
<dbReference type="Proteomes" id="UP001437256">
    <property type="component" value="Unassembled WGS sequence"/>
</dbReference>
<evidence type="ECO:0000313" key="1">
    <source>
        <dbReference type="EMBL" id="KAL0057036.1"/>
    </source>
</evidence>
<gene>
    <name evidence="1" type="ORF">AAF712_016344</name>
</gene>
<accession>A0ABR2Z5Y8</accession>
<keyword evidence="2" id="KW-1185">Reference proteome</keyword>
<organism evidence="1 2">
    <name type="scientific">Marasmius tenuissimus</name>
    <dbReference type="NCBI Taxonomy" id="585030"/>
    <lineage>
        <taxon>Eukaryota</taxon>
        <taxon>Fungi</taxon>
        <taxon>Dikarya</taxon>
        <taxon>Basidiomycota</taxon>
        <taxon>Agaricomycotina</taxon>
        <taxon>Agaricomycetes</taxon>
        <taxon>Agaricomycetidae</taxon>
        <taxon>Agaricales</taxon>
        <taxon>Marasmiineae</taxon>
        <taxon>Marasmiaceae</taxon>
        <taxon>Marasmius</taxon>
    </lineage>
</organism>
<dbReference type="EMBL" id="JBBXMP010000735">
    <property type="protein sequence ID" value="KAL0057036.1"/>
    <property type="molecule type" value="Genomic_DNA"/>
</dbReference>